<dbReference type="EMBL" id="GBRH01191639">
    <property type="protein sequence ID" value="JAE06257.1"/>
    <property type="molecule type" value="Transcribed_RNA"/>
</dbReference>
<protein>
    <submittedName>
        <fullName evidence="1">Uncharacterized protein</fullName>
    </submittedName>
</protein>
<name>A0A0A9F1P2_ARUDO</name>
<dbReference type="AlphaFoldDB" id="A0A0A9F1P2"/>
<accession>A0A0A9F1P2</accession>
<proteinExistence type="predicted"/>
<evidence type="ECO:0000313" key="1">
    <source>
        <dbReference type="EMBL" id="JAE06257.1"/>
    </source>
</evidence>
<organism evidence="1">
    <name type="scientific">Arundo donax</name>
    <name type="common">Giant reed</name>
    <name type="synonym">Donax arundinaceus</name>
    <dbReference type="NCBI Taxonomy" id="35708"/>
    <lineage>
        <taxon>Eukaryota</taxon>
        <taxon>Viridiplantae</taxon>
        <taxon>Streptophyta</taxon>
        <taxon>Embryophyta</taxon>
        <taxon>Tracheophyta</taxon>
        <taxon>Spermatophyta</taxon>
        <taxon>Magnoliopsida</taxon>
        <taxon>Liliopsida</taxon>
        <taxon>Poales</taxon>
        <taxon>Poaceae</taxon>
        <taxon>PACMAD clade</taxon>
        <taxon>Arundinoideae</taxon>
        <taxon>Arundineae</taxon>
        <taxon>Arundo</taxon>
    </lineage>
</organism>
<reference evidence="1" key="2">
    <citation type="journal article" date="2015" name="Data Brief">
        <title>Shoot transcriptome of the giant reed, Arundo donax.</title>
        <authorList>
            <person name="Barrero R.A."/>
            <person name="Guerrero F.D."/>
            <person name="Moolhuijzen P."/>
            <person name="Goolsby J.A."/>
            <person name="Tidwell J."/>
            <person name="Bellgard S.E."/>
            <person name="Bellgard M.I."/>
        </authorList>
    </citation>
    <scope>NUCLEOTIDE SEQUENCE</scope>
    <source>
        <tissue evidence="1">Shoot tissue taken approximately 20 cm above the soil surface</tissue>
    </source>
</reference>
<reference evidence="1" key="1">
    <citation type="submission" date="2014-09" db="EMBL/GenBank/DDBJ databases">
        <authorList>
            <person name="Magalhaes I.L.F."/>
            <person name="Oliveira U."/>
            <person name="Santos F.R."/>
            <person name="Vidigal T.H.D.A."/>
            <person name="Brescovit A.D."/>
            <person name="Santos A.J."/>
        </authorList>
    </citation>
    <scope>NUCLEOTIDE SEQUENCE</scope>
    <source>
        <tissue evidence="1">Shoot tissue taken approximately 20 cm above the soil surface</tissue>
    </source>
</reference>
<sequence>MDPNITEHSFCISFELSGILLCYPSYPDLQQSSYLISFGSCLRSPPIAWHLPFSAIHCAGSKSGSFILFCHALPKLFSSFSLLQKHLAQTLHNAGHIAILNRLMCRILARKNRPGYCTAGKHNQQSTTKTSYQRRIEDLCPGSMM</sequence>